<name>A0A4Y2C2T3_ARAVE</name>
<gene>
    <name evidence="1" type="ORF">AVEN_19686_1</name>
</gene>
<keyword evidence="2" id="KW-1185">Reference proteome</keyword>
<organism evidence="1 2">
    <name type="scientific">Araneus ventricosus</name>
    <name type="common">Orbweaver spider</name>
    <name type="synonym">Epeira ventricosa</name>
    <dbReference type="NCBI Taxonomy" id="182803"/>
    <lineage>
        <taxon>Eukaryota</taxon>
        <taxon>Metazoa</taxon>
        <taxon>Ecdysozoa</taxon>
        <taxon>Arthropoda</taxon>
        <taxon>Chelicerata</taxon>
        <taxon>Arachnida</taxon>
        <taxon>Araneae</taxon>
        <taxon>Araneomorphae</taxon>
        <taxon>Entelegynae</taxon>
        <taxon>Araneoidea</taxon>
        <taxon>Araneidae</taxon>
        <taxon>Araneus</taxon>
    </lineage>
</organism>
<reference evidence="1 2" key="1">
    <citation type="journal article" date="2019" name="Sci. Rep.">
        <title>Orb-weaving spider Araneus ventricosus genome elucidates the spidroin gene catalogue.</title>
        <authorList>
            <person name="Kono N."/>
            <person name="Nakamura H."/>
            <person name="Ohtoshi R."/>
            <person name="Moran D.A.P."/>
            <person name="Shinohara A."/>
            <person name="Yoshida Y."/>
            <person name="Fujiwara M."/>
            <person name="Mori M."/>
            <person name="Tomita M."/>
            <person name="Arakawa K."/>
        </authorList>
    </citation>
    <scope>NUCLEOTIDE SEQUENCE [LARGE SCALE GENOMIC DNA]</scope>
</reference>
<dbReference type="AlphaFoldDB" id="A0A4Y2C2T3"/>
<dbReference type="OrthoDB" id="409048at2759"/>
<evidence type="ECO:0000313" key="2">
    <source>
        <dbReference type="Proteomes" id="UP000499080"/>
    </source>
</evidence>
<comment type="caution">
    <text evidence="1">The sequence shown here is derived from an EMBL/GenBank/DDBJ whole genome shotgun (WGS) entry which is preliminary data.</text>
</comment>
<dbReference type="Proteomes" id="UP000499080">
    <property type="component" value="Unassembled WGS sequence"/>
</dbReference>
<accession>A0A4Y2C2T3</accession>
<dbReference type="EMBL" id="BGPR01000141">
    <property type="protein sequence ID" value="GBL98628.1"/>
    <property type="molecule type" value="Genomic_DNA"/>
</dbReference>
<proteinExistence type="predicted"/>
<protein>
    <submittedName>
        <fullName evidence="1">Uncharacterized protein</fullName>
    </submittedName>
</protein>
<sequence>MSMGVHSGPLASSQNQELEQNWLCFRGIILKAAKAAIPRGNIKNYQPYYTHNVPIVKPLIIKRNNLSRELLLNDNNSTRTELKRINAEIKRIYAYQSKKRLIEICEGTDARTSDTKLWKLAKAFNKEQSQIEKTNCVFTVDSSLPLNDRESADVFGKYYCRESELDFTKVDRNIAVKARKLAQRCLNVRSVKPLFDVPFVFEELETVMKQLDSKRNLVLMDL</sequence>
<evidence type="ECO:0000313" key="1">
    <source>
        <dbReference type="EMBL" id="GBL98628.1"/>
    </source>
</evidence>